<protein>
    <submittedName>
        <fullName evidence="2">Uncharacterized protein</fullName>
    </submittedName>
</protein>
<proteinExistence type="predicted"/>
<evidence type="ECO:0000313" key="2">
    <source>
        <dbReference type="EMBL" id="GMI29196.1"/>
    </source>
</evidence>
<organism evidence="2 3">
    <name type="scientific">Tetraparma gracilis</name>
    <dbReference type="NCBI Taxonomy" id="2962635"/>
    <lineage>
        <taxon>Eukaryota</taxon>
        <taxon>Sar</taxon>
        <taxon>Stramenopiles</taxon>
        <taxon>Ochrophyta</taxon>
        <taxon>Bolidophyceae</taxon>
        <taxon>Parmales</taxon>
        <taxon>Triparmaceae</taxon>
        <taxon>Tetraparma</taxon>
    </lineage>
</organism>
<evidence type="ECO:0000256" key="1">
    <source>
        <dbReference type="SAM" id="MobiDB-lite"/>
    </source>
</evidence>
<sequence length="91" mass="9495">PPPPPSDLKSQLSAQSDFGRASSSGSGKAPLPGWDSDPSEPGAWTAHALQQQWPMGGEGEWPPTPGKAGRADSAGWYCDSEFGEPELGGFR</sequence>
<evidence type="ECO:0000313" key="3">
    <source>
        <dbReference type="Proteomes" id="UP001165060"/>
    </source>
</evidence>
<reference evidence="2 3" key="1">
    <citation type="journal article" date="2023" name="Commun. Biol.">
        <title>Genome analysis of Parmales, the sister group of diatoms, reveals the evolutionary specialization of diatoms from phago-mixotrophs to photoautotrophs.</title>
        <authorList>
            <person name="Ban H."/>
            <person name="Sato S."/>
            <person name="Yoshikawa S."/>
            <person name="Yamada K."/>
            <person name="Nakamura Y."/>
            <person name="Ichinomiya M."/>
            <person name="Sato N."/>
            <person name="Blanc-Mathieu R."/>
            <person name="Endo H."/>
            <person name="Kuwata A."/>
            <person name="Ogata H."/>
        </authorList>
    </citation>
    <scope>NUCLEOTIDE SEQUENCE [LARGE SCALE GENOMIC DNA]</scope>
</reference>
<gene>
    <name evidence="2" type="ORF">TeGR_g14851</name>
</gene>
<feature type="region of interest" description="Disordered" evidence="1">
    <location>
        <begin position="1"/>
        <end position="91"/>
    </location>
</feature>
<feature type="non-terminal residue" evidence="2">
    <location>
        <position position="1"/>
    </location>
</feature>
<accession>A0ABQ6MME0</accession>
<comment type="caution">
    <text evidence="2">The sequence shown here is derived from an EMBL/GenBank/DDBJ whole genome shotgun (WGS) entry which is preliminary data.</text>
</comment>
<feature type="compositionally biased region" description="Polar residues" evidence="1">
    <location>
        <begin position="8"/>
        <end position="26"/>
    </location>
</feature>
<dbReference type="Proteomes" id="UP001165060">
    <property type="component" value="Unassembled WGS sequence"/>
</dbReference>
<name>A0ABQ6MME0_9STRA</name>
<dbReference type="EMBL" id="BRYB01003022">
    <property type="protein sequence ID" value="GMI29196.1"/>
    <property type="molecule type" value="Genomic_DNA"/>
</dbReference>
<keyword evidence="3" id="KW-1185">Reference proteome</keyword>